<dbReference type="RefSeq" id="WP_127703661.1">
    <property type="nucleotide sequence ID" value="NZ_SACK01000002.1"/>
</dbReference>
<evidence type="ECO:0000313" key="1">
    <source>
        <dbReference type="EMBL" id="RVU01286.1"/>
    </source>
</evidence>
<dbReference type="Proteomes" id="UP000282759">
    <property type="component" value="Unassembled WGS sequence"/>
</dbReference>
<protein>
    <recommendedName>
        <fullName evidence="3">Universal stress protein</fullName>
    </recommendedName>
</protein>
<name>A0A3S2V8L2_9SPHI</name>
<organism evidence="1 2">
    <name type="scientific">Mucilaginibacter limnophilus</name>
    <dbReference type="NCBI Taxonomy" id="1932778"/>
    <lineage>
        <taxon>Bacteria</taxon>
        <taxon>Pseudomonadati</taxon>
        <taxon>Bacteroidota</taxon>
        <taxon>Sphingobacteriia</taxon>
        <taxon>Sphingobacteriales</taxon>
        <taxon>Sphingobacteriaceae</taxon>
        <taxon>Mucilaginibacter</taxon>
    </lineage>
</organism>
<sequence>MQTILVPTDFNIKALDCVSAISKQYEGEDISFIFVHMFKLSDSITDLLMLSRRSREFELIDNDFYNRCNEIKAQNDNVKAIRVEFLYGSTLSMFRNFIEANEVTHVLKAEHCSIGKLHKSSINPMTLIQKCGLPEIYIKPVPAEPVTVKKQNQELELSEV</sequence>
<dbReference type="OrthoDB" id="893860at2"/>
<gene>
    <name evidence="1" type="ORF">EOD41_04785</name>
</gene>
<keyword evidence="2" id="KW-1185">Reference proteome</keyword>
<evidence type="ECO:0000313" key="2">
    <source>
        <dbReference type="Proteomes" id="UP000282759"/>
    </source>
</evidence>
<proteinExistence type="predicted"/>
<dbReference type="AlphaFoldDB" id="A0A3S2V8L2"/>
<comment type="caution">
    <text evidence="1">The sequence shown here is derived from an EMBL/GenBank/DDBJ whole genome shotgun (WGS) entry which is preliminary data.</text>
</comment>
<dbReference type="EMBL" id="SACK01000002">
    <property type="protein sequence ID" value="RVU01286.1"/>
    <property type="molecule type" value="Genomic_DNA"/>
</dbReference>
<evidence type="ECO:0008006" key="3">
    <source>
        <dbReference type="Google" id="ProtNLM"/>
    </source>
</evidence>
<accession>A0A3S2V8L2</accession>
<reference evidence="1 2" key="1">
    <citation type="submission" date="2019-01" db="EMBL/GenBank/DDBJ databases">
        <authorList>
            <person name="Chen W.-M."/>
        </authorList>
    </citation>
    <scope>NUCLEOTIDE SEQUENCE [LARGE SCALE GENOMIC DNA]</scope>
    <source>
        <strain evidence="1 2">YBJ-36</strain>
    </source>
</reference>